<name>A0ABY7WHY7_9SPHI</name>
<reference evidence="1 2" key="1">
    <citation type="submission" date="2023-02" db="EMBL/GenBank/DDBJ databases">
        <title>Genome sequence of Sphingobacterium sp. KACC 22765.</title>
        <authorList>
            <person name="Kim S."/>
            <person name="Heo J."/>
            <person name="Kwon S.-W."/>
        </authorList>
    </citation>
    <scope>NUCLEOTIDE SEQUENCE [LARGE SCALE GENOMIC DNA]</scope>
    <source>
        <strain evidence="1 2">KACC 22765</strain>
    </source>
</reference>
<protein>
    <submittedName>
        <fullName evidence="1">Uncharacterized protein</fullName>
    </submittedName>
</protein>
<proteinExistence type="predicted"/>
<accession>A0ABY7WHY7</accession>
<evidence type="ECO:0000313" key="1">
    <source>
        <dbReference type="EMBL" id="WDF68111.1"/>
    </source>
</evidence>
<dbReference type="EMBL" id="CP117880">
    <property type="protein sequence ID" value="WDF68111.1"/>
    <property type="molecule type" value="Genomic_DNA"/>
</dbReference>
<dbReference type="Gene3D" id="3.40.50.20">
    <property type="match status" value="1"/>
</dbReference>
<dbReference type="RefSeq" id="WP_274266845.1">
    <property type="nucleotide sequence ID" value="NZ_CP117880.1"/>
</dbReference>
<dbReference type="Proteomes" id="UP001221558">
    <property type="component" value="Chromosome"/>
</dbReference>
<keyword evidence="2" id="KW-1185">Reference proteome</keyword>
<organism evidence="1 2">
    <name type="scientific">Sphingobacterium oryzagri</name>
    <dbReference type="NCBI Taxonomy" id="3025669"/>
    <lineage>
        <taxon>Bacteria</taxon>
        <taxon>Pseudomonadati</taxon>
        <taxon>Bacteroidota</taxon>
        <taxon>Sphingobacteriia</taxon>
        <taxon>Sphingobacteriales</taxon>
        <taxon>Sphingobacteriaceae</taxon>
        <taxon>Sphingobacterium</taxon>
    </lineage>
</organism>
<gene>
    <name evidence="1" type="ORF">PQ465_17660</name>
</gene>
<sequence>MMDTILITYGTRPFAQRLAKQLSSTFNCHFASSEPFPDILLKSNYRKIPTGPNPTFAHELLKLALDEGYQYILPLGKMELQPLHEARILLEEYGIFVLLPEELDNCPLIENPPSALDVRIVKQGLDLLSGEQLTPIYFSGATLLSDAGDEPALCIV</sequence>
<evidence type="ECO:0000313" key="2">
    <source>
        <dbReference type="Proteomes" id="UP001221558"/>
    </source>
</evidence>